<dbReference type="Proteomes" id="UP000594463">
    <property type="component" value="Chromosome"/>
</dbReference>
<sequence>MSKITEIELNLQHDSDDIDYSSLPILDEKDYQFRIKSLLQLASSQDYTHLIIYGDREHYSNIHFLTGYDPRFEEALLILSLEQEPTLIVGNEGLDYSAIIPFNLQKVLFQSFSLVGQPRGKSKSLREIYQSAGIQKNSRIGIIGWKYFIPIECTNPSKIFEIPYYLVQELINLVNCENLKNASDLMIHPDYGVRVSLDVKELIYHEISGTKASRKVLQTLQNLQVGESEIDASRHLAIDGDPMSTHPNINFGLENVLPGLKSPTYHKRLELGEIINICMGYRRALVARTGLYVRKKEEVPLKMKGILENFYAPYFQALCNWYEALHIGASGDQVFQAVKKSIGDFKEFGIGLNPGHLTHTEEWTNSIFFQGSNHQVKSGMALQCDIIAFPGEPYGGVHIEDGLFVADEATREIIRTQYPDSWKRIEHRRQIMKEILGIDIADEVMPTSDIQAMLFPYMGNTKIVLSKI</sequence>
<accession>A0A7T1F2Q3</accession>
<organism evidence="1 2">
    <name type="scientific">Atribacter laminatus</name>
    <dbReference type="NCBI Taxonomy" id="2847778"/>
    <lineage>
        <taxon>Bacteria</taxon>
        <taxon>Pseudomonadati</taxon>
        <taxon>Atribacterota</taxon>
        <taxon>Atribacteria</taxon>
        <taxon>Atribacterales</taxon>
        <taxon>Atribacteraceae</taxon>
        <taxon>Atribacter</taxon>
    </lineage>
</organism>
<evidence type="ECO:0008006" key="3">
    <source>
        <dbReference type="Google" id="ProtNLM"/>
    </source>
</evidence>
<dbReference type="RefSeq" id="WP_218113161.1">
    <property type="nucleotide sequence ID" value="NZ_CP065383.1"/>
</dbReference>
<gene>
    <name evidence="1" type="ORF">RT761_01209</name>
</gene>
<evidence type="ECO:0000313" key="1">
    <source>
        <dbReference type="EMBL" id="QPM67995.1"/>
    </source>
</evidence>
<dbReference type="KEGG" id="alam:RT761_01209"/>
<keyword evidence="2" id="KW-1185">Reference proteome</keyword>
<protein>
    <recommendedName>
        <fullName evidence="3">M24 family metallopeptidase</fullName>
    </recommendedName>
</protein>
<proteinExistence type="predicted"/>
<dbReference type="AlphaFoldDB" id="A0A7T1F2Q3"/>
<dbReference type="EMBL" id="CP065383">
    <property type="protein sequence ID" value="QPM67995.1"/>
    <property type="molecule type" value="Genomic_DNA"/>
</dbReference>
<evidence type="ECO:0000313" key="2">
    <source>
        <dbReference type="Proteomes" id="UP000594463"/>
    </source>
</evidence>
<name>A0A7T1F2Q3_ATRLM</name>
<reference evidence="1 2" key="1">
    <citation type="journal article" date="2021" name="Nat. Commun.">
        <title>Isolation of a member of the candidate phylum Atribacteria reveals a unique cell membrane structure.</title>
        <authorList>
            <person name="Taiki K."/>
            <person name="Nobu M.K."/>
            <person name="Kusada H."/>
            <person name="Meng X.-Y."/>
            <person name="Hosoki N."/>
            <person name="Uematsu K."/>
            <person name="Yoshioka H."/>
            <person name="Kamagata Y."/>
            <person name="Tamaki H."/>
        </authorList>
    </citation>
    <scope>NUCLEOTIDE SEQUENCE [LARGE SCALE GENOMIC DNA]</scope>
    <source>
        <strain evidence="1 2">RT761</strain>
    </source>
</reference>